<keyword evidence="3" id="KW-0804">Transcription</keyword>
<evidence type="ECO:0000256" key="1">
    <source>
        <dbReference type="ARBA" id="ARBA00004123"/>
    </source>
</evidence>
<dbReference type="PROSITE" id="PS50985">
    <property type="entry name" value="GRAS"/>
    <property type="match status" value="1"/>
</dbReference>
<feature type="short sequence motif" description="VHIID" evidence="5">
    <location>
        <begin position="498"/>
        <end position="502"/>
    </location>
</feature>
<dbReference type="STRING" id="2094558.A0A314YYZ3"/>
<feature type="compositionally biased region" description="Low complexity" evidence="6">
    <location>
        <begin position="112"/>
        <end position="123"/>
    </location>
</feature>
<feature type="region of interest" description="SAW" evidence="5">
    <location>
        <begin position="686"/>
        <end position="762"/>
    </location>
</feature>
<comment type="caution">
    <text evidence="7">The sequence shown here is derived from an EMBL/GenBank/DDBJ whole genome shotgun (WGS) entry which is preliminary data.</text>
</comment>
<reference evidence="7 8" key="1">
    <citation type="submission" date="2018-02" db="EMBL/GenBank/DDBJ databases">
        <title>Draft genome of wild Prunus yedoensis var. nudiflora.</title>
        <authorList>
            <person name="Baek S."/>
            <person name="Kim J.-H."/>
            <person name="Choi K."/>
            <person name="Kim G.-B."/>
            <person name="Cho A."/>
            <person name="Jang H."/>
            <person name="Shin C.-H."/>
            <person name="Yu H.-J."/>
            <person name="Mun J.-H."/>
        </authorList>
    </citation>
    <scope>NUCLEOTIDE SEQUENCE [LARGE SCALE GENOMIC DNA]</scope>
    <source>
        <strain evidence="8">cv. Jeju island</strain>
        <tissue evidence="7">Leaf</tissue>
    </source>
</reference>
<evidence type="ECO:0000256" key="4">
    <source>
        <dbReference type="ARBA" id="ARBA00023242"/>
    </source>
</evidence>
<feature type="region of interest" description="Leucine repeat II (LRII)" evidence="5">
    <location>
        <begin position="548"/>
        <end position="580"/>
    </location>
</feature>
<dbReference type="EMBL" id="PJQY01000386">
    <property type="protein sequence ID" value="PQQ11733.1"/>
    <property type="molecule type" value="Genomic_DNA"/>
</dbReference>
<sequence length="764" mass="87371">MLTSKTDWPSCILVCNFYQKVAADFCPTLRVKNFPEGRYEVTLQHHRHRVSAKVVVFMDTLLERSSVPMEKFHFGHGSIPVHSNQNLVNGFQVNHEPTNPPFLPTNSDHPSDSSTSLSSGSDGDTFDISDCSMPVLKYISDILLEEDLEGKPCMLQDCLALQAAEKSFYDVLNQKDPPSPNQPPLSDHQSFENSDDDSTHSCLRSNDYRAEKTDWVFDSSETSHVQSSLVESPPDTLLASDSRYGNFGGVGEARKLLPNENFGIIDLEKYQFMSQGPNTLFRNLASKTENDGYNSTNRSKGKKNHQREDGDYAEEGRSNKQSAAYADDSEPQEMFDKVLLCPVNHESESCSHDEPLKNEGSGKLKPNKQSKGSKTARSKKQNNKREVVDFSTLLTQCAQAVASYDQRTASELLKQIRKHSSPYGDATERLAHYFADGLEARLAGTRTPSYSPLLSIQTPAAEILKAYQLYVTHCPYKKMLHFFSNRTIMKLAEKATRLHIIDFGISYGFQWPCFIQRLSKRPSGPPNIRMTAIELPQPGFRPTERVEETGRRLDKYAKRFNVPFQYKVIAQKWETIQFEDLKIDRDELIVVNCMHRLKHIPDETVMASSPRDTVLKLIKRINPDLYIHGVINGAYNSPFFLTRFREALFHFSAQFDMFEATIPREDEQRLMFEKAVFGKDIMNVIACEGLERVERPETYKQWQVRYQRAGFKQLPLDQELLKKVKTMLKVMGYHNDFRIDEDGHWMLQGWKGRIIMGLAFWKPA</sequence>
<evidence type="ECO:0000313" key="8">
    <source>
        <dbReference type="Proteomes" id="UP000250321"/>
    </source>
</evidence>
<feature type="region of interest" description="Disordered" evidence="6">
    <location>
        <begin position="288"/>
        <end position="330"/>
    </location>
</feature>
<keyword evidence="2" id="KW-0805">Transcription regulation</keyword>
<evidence type="ECO:0000256" key="6">
    <source>
        <dbReference type="SAM" id="MobiDB-lite"/>
    </source>
</evidence>
<dbReference type="GO" id="GO:0005634">
    <property type="term" value="C:nucleus"/>
    <property type="evidence" value="ECO:0007669"/>
    <property type="project" value="UniProtKB-SubCell"/>
</dbReference>
<comment type="subcellular location">
    <subcellularLocation>
        <location evidence="1">Nucleus</location>
    </subcellularLocation>
</comment>
<dbReference type="InterPro" id="IPR005202">
    <property type="entry name" value="TF_GRAS"/>
</dbReference>
<keyword evidence="4" id="KW-0539">Nucleus</keyword>
<name>A0A314YYZ3_PRUYE</name>
<feature type="region of interest" description="Disordered" evidence="6">
    <location>
        <begin position="172"/>
        <end position="203"/>
    </location>
</feature>
<evidence type="ECO:0000313" key="7">
    <source>
        <dbReference type="EMBL" id="PQQ11733.1"/>
    </source>
</evidence>
<accession>A0A314YYZ3</accession>
<proteinExistence type="inferred from homology"/>
<protein>
    <submittedName>
        <fullName evidence="7">Scarecrow-like protein 30</fullName>
    </submittedName>
</protein>
<dbReference type="Proteomes" id="UP000250321">
    <property type="component" value="Unassembled WGS sequence"/>
</dbReference>
<evidence type="ECO:0000256" key="2">
    <source>
        <dbReference type="ARBA" id="ARBA00023015"/>
    </source>
</evidence>
<feature type="region of interest" description="Leucine repeat I (LRI)" evidence="5">
    <location>
        <begin position="388"/>
        <end position="448"/>
    </location>
</feature>
<keyword evidence="8" id="KW-1185">Reference proteome</keyword>
<gene>
    <name evidence="7" type="ORF">Pyn_33477</name>
</gene>
<dbReference type="AlphaFoldDB" id="A0A314YYZ3"/>
<comment type="similarity">
    <text evidence="5">Belongs to the GRAS family.</text>
</comment>
<organism evidence="7 8">
    <name type="scientific">Prunus yedoensis var. nudiflora</name>
    <dbReference type="NCBI Taxonomy" id="2094558"/>
    <lineage>
        <taxon>Eukaryota</taxon>
        <taxon>Viridiplantae</taxon>
        <taxon>Streptophyta</taxon>
        <taxon>Embryophyta</taxon>
        <taxon>Tracheophyta</taxon>
        <taxon>Spermatophyta</taxon>
        <taxon>Magnoliopsida</taxon>
        <taxon>eudicotyledons</taxon>
        <taxon>Gunneridae</taxon>
        <taxon>Pentapetalae</taxon>
        <taxon>rosids</taxon>
        <taxon>fabids</taxon>
        <taxon>Rosales</taxon>
        <taxon>Rosaceae</taxon>
        <taxon>Amygdaloideae</taxon>
        <taxon>Amygdaleae</taxon>
        <taxon>Prunus</taxon>
    </lineage>
</organism>
<feature type="region of interest" description="Disordered" evidence="6">
    <location>
        <begin position="346"/>
        <end position="384"/>
    </location>
</feature>
<feature type="region of interest" description="Disordered" evidence="6">
    <location>
        <begin position="93"/>
        <end position="125"/>
    </location>
</feature>
<feature type="compositionally biased region" description="Basic and acidic residues" evidence="6">
    <location>
        <begin position="306"/>
        <end position="318"/>
    </location>
</feature>
<feature type="compositionally biased region" description="Basic and acidic residues" evidence="6">
    <location>
        <begin position="346"/>
        <end position="362"/>
    </location>
</feature>
<feature type="compositionally biased region" description="Polar residues" evidence="6">
    <location>
        <begin position="288"/>
        <end position="298"/>
    </location>
</feature>
<dbReference type="Pfam" id="PF03514">
    <property type="entry name" value="GRAS"/>
    <property type="match status" value="1"/>
</dbReference>
<dbReference type="OrthoDB" id="47276at2759"/>
<comment type="caution">
    <text evidence="5">Lacks conserved residue(s) required for the propagation of feature annotation.</text>
</comment>
<evidence type="ECO:0000256" key="3">
    <source>
        <dbReference type="ARBA" id="ARBA00023163"/>
    </source>
</evidence>
<dbReference type="PANTHER" id="PTHR31636">
    <property type="entry name" value="OSJNBA0084A10.13 PROTEIN-RELATED"/>
    <property type="match status" value="1"/>
</dbReference>
<evidence type="ECO:0000256" key="5">
    <source>
        <dbReference type="PROSITE-ProRule" id="PRU01191"/>
    </source>
</evidence>
<feature type="region of interest" description="VHIID" evidence="5">
    <location>
        <begin position="467"/>
        <end position="532"/>
    </location>
</feature>